<dbReference type="InterPro" id="IPR003615">
    <property type="entry name" value="HNH_nuc"/>
</dbReference>
<evidence type="ECO:0000259" key="1">
    <source>
        <dbReference type="Pfam" id="PF13392"/>
    </source>
</evidence>
<reference evidence="2 3" key="1">
    <citation type="journal article" date="2016" name="Curr. Microbiol.">
        <title>Characterization and Complete Genome Sequences of Three N4-Like Roseobacter Phages Isolated from the South China Sea.</title>
        <authorList>
            <person name="Li B."/>
            <person name="Zhang S."/>
            <person name="Long L."/>
            <person name="Huang S."/>
        </authorList>
    </citation>
    <scope>NUCLEOTIDE SEQUENCE [LARGE SCALE GENOMIC DNA]</scope>
</reference>
<dbReference type="InterPro" id="IPR044925">
    <property type="entry name" value="His-Me_finger_sf"/>
</dbReference>
<dbReference type="SUPFAM" id="SSF54060">
    <property type="entry name" value="His-Me finger endonucleases"/>
    <property type="match status" value="1"/>
</dbReference>
<dbReference type="EMBL" id="KU885989">
    <property type="protein sequence ID" value="ANJ20783.1"/>
    <property type="molecule type" value="Genomic_DNA"/>
</dbReference>
<keyword evidence="3" id="KW-1185">Reference proteome</keyword>
<keyword evidence="2" id="KW-0378">Hydrolase</keyword>
<dbReference type="Proteomes" id="UP000259976">
    <property type="component" value="Segment"/>
</dbReference>
<name>A0A191VYJ6_9CAUD</name>
<gene>
    <name evidence="2" type="ORF">RDp01_gp49</name>
</gene>
<accession>A0A191VYJ6</accession>
<protein>
    <submittedName>
        <fullName evidence="2">HNH endonuclease</fullName>
    </submittedName>
</protein>
<evidence type="ECO:0000313" key="3">
    <source>
        <dbReference type="Proteomes" id="UP000259976"/>
    </source>
</evidence>
<organism evidence="2 3">
    <name type="scientific">Roseobacter phage RD-1410W1-01</name>
    <dbReference type="NCBI Taxonomy" id="1815984"/>
    <lineage>
        <taxon>Viruses</taxon>
        <taxon>Duplodnaviria</taxon>
        <taxon>Heunggongvirae</taxon>
        <taxon>Uroviricota</taxon>
        <taxon>Caudoviricetes</taxon>
        <taxon>Schitoviridae</taxon>
        <taxon>Rhodovirinae</taxon>
        <taxon>Aoqinvirus</taxon>
        <taxon>Aoqinvirus RD1410W101</taxon>
    </lineage>
</organism>
<keyword evidence="2" id="KW-0255">Endonuclease</keyword>
<feature type="domain" description="HNH nuclease" evidence="1">
    <location>
        <begin position="60"/>
        <end position="103"/>
    </location>
</feature>
<dbReference type="Gene3D" id="3.90.75.20">
    <property type="match status" value="1"/>
</dbReference>
<proteinExistence type="predicted"/>
<evidence type="ECO:0000313" key="2">
    <source>
        <dbReference type="EMBL" id="ANJ20783.1"/>
    </source>
</evidence>
<dbReference type="Pfam" id="PF13392">
    <property type="entry name" value="HNH_3"/>
    <property type="match status" value="1"/>
</dbReference>
<keyword evidence="2" id="KW-0540">Nuclease</keyword>
<dbReference type="GO" id="GO:0004519">
    <property type="term" value="F:endonuclease activity"/>
    <property type="evidence" value="ECO:0007669"/>
    <property type="project" value="UniProtKB-KW"/>
</dbReference>
<sequence>MAVAKLITTLTGRRKEIFDKIMSNVKIDHNTGCWEWQGGTSGSGRGGGYGRMSLDGGTVATHITMFINFFGAIPPKKQIDHKCNNRICCNPDHLEMVTHKQNQKRRDARRKS</sequence>